<keyword evidence="5" id="KW-0479">Metal-binding</keyword>
<dbReference type="InterPro" id="IPR050294">
    <property type="entry name" value="RnfB_subfamily"/>
</dbReference>
<dbReference type="PANTHER" id="PTHR42859">
    <property type="entry name" value="OXIDOREDUCTASE"/>
    <property type="match status" value="1"/>
</dbReference>
<dbReference type="PROSITE" id="PS51379">
    <property type="entry name" value="4FE4S_FER_2"/>
    <property type="match status" value="2"/>
</dbReference>
<evidence type="ECO:0000256" key="2">
    <source>
        <dbReference type="ARBA" id="ARBA00022475"/>
    </source>
</evidence>
<evidence type="ECO:0000256" key="10">
    <source>
        <dbReference type="ARBA" id="ARBA00023014"/>
    </source>
</evidence>
<dbReference type="PROSITE" id="PS00198">
    <property type="entry name" value="4FE4S_FER_1"/>
    <property type="match status" value="1"/>
</dbReference>
<dbReference type="Pfam" id="PF14697">
    <property type="entry name" value="Fer4_21"/>
    <property type="match status" value="1"/>
</dbReference>
<dbReference type="InterPro" id="IPR010207">
    <property type="entry name" value="Elect_transpt_cplx_RnfB/RsxB"/>
</dbReference>
<dbReference type="SUPFAM" id="SSF54862">
    <property type="entry name" value="4Fe-4S ferredoxins"/>
    <property type="match status" value="1"/>
</dbReference>
<evidence type="ECO:0000256" key="3">
    <source>
        <dbReference type="ARBA" id="ARBA00022485"/>
    </source>
</evidence>
<evidence type="ECO:0000256" key="7">
    <source>
        <dbReference type="ARBA" id="ARBA00022967"/>
    </source>
</evidence>
<organism evidence="14 15">
    <name type="scientific">Yanghanlia caeni</name>
    <dbReference type="NCBI Taxonomy" id="3064283"/>
    <lineage>
        <taxon>Bacteria</taxon>
        <taxon>Pseudomonadati</taxon>
        <taxon>Pseudomonadota</taxon>
        <taxon>Betaproteobacteria</taxon>
        <taxon>Burkholderiales</taxon>
        <taxon>Alcaligenaceae</taxon>
        <taxon>Yanghanlia</taxon>
    </lineage>
</organism>
<accession>A0ABU1D3L6</accession>
<dbReference type="PROSITE" id="PS51656">
    <property type="entry name" value="4FE4S"/>
    <property type="match status" value="1"/>
</dbReference>
<keyword evidence="1" id="KW-0813">Transport</keyword>
<dbReference type="Gene3D" id="3.30.70.20">
    <property type="match status" value="1"/>
</dbReference>
<dbReference type="Proteomes" id="UP001232156">
    <property type="component" value="Unassembled WGS sequence"/>
</dbReference>
<keyword evidence="10" id="KW-0411">Iron-sulfur</keyword>
<comment type="caution">
    <text evidence="14">The sequence shown here is derived from an EMBL/GenBank/DDBJ whole genome shotgun (WGS) entry which is preliminary data.</text>
</comment>
<evidence type="ECO:0000313" key="14">
    <source>
        <dbReference type="EMBL" id="MDR4125020.1"/>
    </source>
</evidence>
<evidence type="ECO:0000256" key="9">
    <source>
        <dbReference type="ARBA" id="ARBA00023004"/>
    </source>
</evidence>
<evidence type="ECO:0000256" key="5">
    <source>
        <dbReference type="ARBA" id="ARBA00022723"/>
    </source>
</evidence>
<name>A0ABU1D3L6_9BURK</name>
<evidence type="ECO:0000259" key="12">
    <source>
        <dbReference type="PROSITE" id="PS51379"/>
    </source>
</evidence>
<sequence length="208" mass="21919">MNHTTLADRIDALLPQTQCTKCGYAGCRPYAEAIAAGDAPINRCPPGGDAGIAALAALLGREPLALDPTCGTSPDRLHVAVIDEAHCIGCTLCIQACPVDAIVGANKLMHTVVPDLCTGCELCVAPCPVDCIVMAPAGRDWSRPDADAARMRHQQRQQRLDGLHDELPAAARTLTNKAPLANLPAQGPDKQKLIADVLAKARARRHTT</sequence>
<dbReference type="Pfam" id="PF04060">
    <property type="entry name" value="FeS"/>
    <property type="match status" value="1"/>
</dbReference>
<keyword evidence="8" id="KW-0249">Electron transport</keyword>
<evidence type="ECO:0000313" key="15">
    <source>
        <dbReference type="Proteomes" id="UP001232156"/>
    </source>
</evidence>
<feature type="domain" description="4Fe-4S" evidence="13">
    <location>
        <begin position="2"/>
        <end position="61"/>
    </location>
</feature>
<dbReference type="Gene3D" id="1.10.15.40">
    <property type="entry name" value="Electron transport complex subunit B, putative Fe-S cluster"/>
    <property type="match status" value="1"/>
</dbReference>
<evidence type="ECO:0000256" key="6">
    <source>
        <dbReference type="ARBA" id="ARBA00022737"/>
    </source>
</evidence>
<proteinExistence type="predicted"/>
<evidence type="ECO:0000256" key="1">
    <source>
        <dbReference type="ARBA" id="ARBA00022448"/>
    </source>
</evidence>
<reference evidence="14 15" key="1">
    <citation type="submission" date="2023-08" db="EMBL/GenBank/DDBJ databases">
        <title>Alcaligenaceae gen. nov., a novel taxon isolated from the sludge of Yixing Pesticide Factory.</title>
        <authorList>
            <person name="Ruan L."/>
        </authorList>
    </citation>
    <scope>NUCLEOTIDE SEQUENCE [LARGE SCALE GENOMIC DNA]</scope>
    <source>
        <strain evidence="14 15">LG-2</strain>
    </source>
</reference>
<dbReference type="NCBIfam" id="TIGR01944">
    <property type="entry name" value="rnfB"/>
    <property type="match status" value="1"/>
</dbReference>
<dbReference type="PANTHER" id="PTHR42859:SF3">
    <property type="entry name" value="ION-TRANSLOCATING OXIDOREDUCTASE COMPLEX SUBUNIT B"/>
    <property type="match status" value="1"/>
</dbReference>
<evidence type="ECO:0000256" key="8">
    <source>
        <dbReference type="ARBA" id="ARBA00022982"/>
    </source>
</evidence>
<dbReference type="InterPro" id="IPR017896">
    <property type="entry name" value="4Fe4S_Fe-S-bd"/>
</dbReference>
<evidence type="ECO:0000256" key="4">
    <source>
        <dbReference type="ARBA" id="ARBA00022519"/>
    </source>
</evidence>
<keyword evidence="15" id="KW-1185">Reference proteome</keyword>
<keyword evidence="9" id="KW-0408">Iron</keyword>
<keyword evidence="7" id="KW-1278">Translocase</keyword>
<dbReference type="InterPro" id="IPR007202">
    <property type="entry name" value="4Fe-4S_dom"/>
</dbReference>
<dbReference type="EMBL" id="JAUZQE010000005">
    <property type="protein sequence ID" value="MDR4125020.1"/>
    <property type="molecule type" value="Genomic_DNA"/>
</dbReference>
<keyword evidence="6" id="KW-0677">Repeat</keyword>
<gene>
    <name evidence="14" type="ORF">Q8947_03350</name>
</gene>
<protein>
    <submittedName>
        <fullName evidence="14">RnfABCDGE type electron transport complex subunit B</fullName>
    </submittedName>
</protein>
<keyword evidence="11" id="KW-0472">Membrane</keyword>
<dbReference type="RefSeq" id="WP_347286451.1">
    <property type="nucleotide sequence ID" value="NZ_JAUZQE010000005.1"/>
</dbReference>
<keyword evidence="4" id="KW-0997">Cell inner membrane</keyword>
<feature type="domain" description="4Fe-4S ferredoxin-type" evidence="12">
    <location>
        <begin position="78"/>
        <end position="107"/>
    </location>
</feature>
<evidence type="ECO:0000259" key="13">
    <source>
        <dbReference type="PROSITE" id="PS51656"/>
    </source>
</evidence>
<dbReference type="InterPro" id="IPR017900">
    <property type="entry name" value="4Fe4S_Fe_S_CS"/>
</dbReference>
<feature type="domain" description="4Fe-4S ferredoxin-type" evidence="12">
    <location>
        <begin position="108"/>
        <end position="137"/>
    </location>
</feature>
<evidence type="ECO:0000256" key="11">
    <source>
        <dbReference type="ARBA" id="ARBA00023136"/>
    </source>
</evidence>
<keyword evidence="2" id="KW-1003">Cell membrane</keyword>
<keyword evidence="3" id="KW-0004">4Fe-4S</keyword>